<dbReference type="PANTHER" id="PTHR43903">
    <property type="entry name" value="NEUROLIGIN"/>
    <property type="match status" value="1"/>
</dbReference>
<keyword evidence="2 5" id="KW-0732">Signal</keyword>
<evidence type="ECO:0000256" key="5">
    <source>
        <dbReference type="SAM" id="SignalP"/>
    </source>
</evidence>
<feature type="signal peptide" evidence="5">
    <location>
        <begin position="1"/>
        <end position="28"/>
    </location>
</feature>
<comment type="similarity">
    <text evidence="1">Belongs to the type-B carboxylesterase/lipase family.</text>
</comment>
<keyword evidence="3" id="KW-0378">Hydrolase</keyword>
<evidence type="ECO:0000256" key="3">
    <source>
        <dbReference type="ARBA" id="ARBA00022801"/>
    </source>
</evidence>
<dbReference type="PROSITE" id="PS00122">
    <property type="entry name" value="CARBOXYLESTERASE_B_1"/>
    <property type="match status" value="1"/>
</dbReference>
<dbReference type="InterPro" id="IPR002018">
    <property type="entry name" value="CarbesteraseB"/>
</dbReference>
<gene>
    <name evidence="7" type="primary">CEL</name>
</gene>
<dbReference type="GO" id="GO:0030299">
    <property type="term" value="P:intestinal cholesterol absorption"/>
    <property type="evidence" value="ECO:0007669"/>
    <property type="project" value="Ensembl"/>
</dbReference>
<name>A0A8D2DJL1_SCIVU</name>
<dbReference type="Pfam" id="PF00135">
    <property type="entry name" value="COesterase"/>
    <property type="match status" value="2"/>
</dbReference>
<dbReference type="OrthoDB" id="19653at2759"/>
<organism evidence="7 8">
    <name type="scientific">Sciurus vulgaris</name>
    <name type="common">Eurasian red squirrel</name>
    <dbReference type="NCBI Taxonomy" id="55149"/>
    <lineage>
        <taxon>Eukaryota</taxon>
        <taxon>Metazoa</taxon>
        <taxon>Chordata</taxon>
        <taxon>Craniata</taxon>
        <taxon>Vertebrata</taxon>
        <taxon>Euteleostomi</taxon>
        <taxon>Mammalia</taxon>
        <taxon>Eutheria</taxon>
        <taxon>Euarchontoglires</taxon>
        <taxon>Glires</taxon>
        <taxon>Rodentia</taxon>
        <taxon>Sciuromorpha</taxon>
        <taxon>Sciuridae</taxon>
        <taxon>Sciurinae</taxon>
        <taxon>Sciurini</taxon>
        <taxon>Sciurus</taxon>
    </lineage>
</organism>
<accession>A0A8D2DJL1</accession>
<protein>
    <submittedName>
        <fullName evidence="7">Carboxyl ester lipase</fullName>
    </submittedName>
</protein>
<proteinExistence type="inferred from homology"/>
<dbReference type="CDD" id="cd00312">
    <property type="entry name" value="Esterase_lipase"/>
    <property type="match status" value="1"/>
</dbReference>
<feature type="domain" description="Carboxylesterase type B" evidence="6">
    <location>
        <begin position="34"/>
        <end position="300"/>
    </location>
</feature>
<evidence type="ECO:0000313" key="8">
    <source>
        <dbReference type="Proteomes" id="UP000694564"/>
    </source>
</evidence>
<dbReference type="GO" id="GO:0030157">
    <property type="term" value="P:pancreatic juice secretion"/>
    <property type="evidence" value="ECO:0007669"/>
    <property type="project" value="Ensembl"/>
</dbReference>
<dbReference type="Ensembl" id="ENSSVLT00005027619.1">
    <property type="protein sequence ID" value="ENSSVLP00005024845.1"/>
    <property type="gene ID" value="ENSSVLG00005019483.1"/>
</dbReference>
<dbReference type="InterPro" id="IPR019819">
    <property type="entry name" value="Carboxylesterase_B_CS"/>
</dbReference>
<feature type="chain" id="PRO_5034574205" evidence="5">
    <location>
        <begin position="29"/>
        <end position="919"/>
    </location>
</feature>
<evidence type="ECO:0000256" key="4">
    <source>
        <dbReference type="SAM" id="MobiDB-lite"/>
    </source>
</evidence>
<reference evidence="7" key="2">
    <citation type="submission" date="2025-09" db="UniProtKB">
        <authorList>
            <consortium name="Ensembl"/>
        </authorList>
    </citation>
    <scope>IDENTIFICATION</scope>
</reference>
<dbReference type="GeneTree" id="ENSGT00940000156231"/>
<dbReference type="Gene3D" id="3.40.50.1820">
    <property type="entry name" value="alpha/beta hydrolase"/>
    <property type="match status" value="2"/>
</dbReference>
<reference evidence="7" key="1">
    <citation type="submission" date="2025-08" db="UniProtKB">
        <authorList>
            <consortium name="Ensembl"/>
        </authorList>
    </citation>
    <scope>IDENTIFICATION</scope>
</reference>
<dbReference type="AlphaFoldDB" id="A0A8D2DJL1"/>
<dbReference type="InterPro" id="IPR029058">
    <property type="entry name" value="AB_hydrolase_fold"/>
</dbReference>
<evidence type="ECO:0000259" key="6">
    <source>
        <dbReference type="Pfam" id="PF00135"/>
    </source>
</evidence>
<feature type="region of interest" description="Disordered" evidence="4">
    <location>
        <begin position="547"/>
        <end position="919"/>
    </location>
</feature>
<dbReference type="Proteomes" id="UP000694564">
    <property type="component" value="Chromosome 15"/>
</dbReference>
<keyword evidence="8" id="KW-1185">Reference proteome</keyword>
<evidence type="ECO:0000313" key="7">
    <source>
        <dbReference type="Ensembl" id="ENSSVLP00005024845.1"/>
    </source>
</evidence>
<evidence type="ECO:0000256" key="2">
    <source>
        <dbReference type="ARBA" id="ARBA00022729"/>
    </source>
</evidence>
<dbReference type="GO" id="GO:0016787">
    <property type="term" value="F:hydrolase activity"/>
    <property type="evidence" value="ECO:0007669"/>
    <property type="project" value="UniProtKB-KW"/>
</dbReference>
<evidence type="ECO:0000256" key="1">
    <source>
        <dbReference type="ARBA" id="ARBA00005964"/>
    </source>
</evidence>
<dbReference type="InterPro" id="IPR019826">
    <property type="entry name" value="Carboxylesterase_B_AS"/>
</dbReference>
<sequence length="919" mass="95969">MGTSQTLTMGRLELVILGLTCCLAVVGAAKLGAVYTEGGFVEGVNKKLSLLGGDSVDIFKGIPYATAKTLENPQRHPGWQGTLKATNFKKRCLQATITQDDSYGDEDCLYLNIWVPQGKKQVSQNLPVMIWIYGGAFLMGAGHGANFLSNYLYDGQEIATRGNVIVVTFNYRVGPLGFLSTGDANLPGNYGLRDQHMAIAWVKRNIAAFGGDPDNITIFGESAGGASVSLQTLSPYNKGLIRRAISQSGVALSPWVIQNDPLFWAKKVAKKVGCPLDDTARLARCLKVTDPRALTMAFKVPLADLECEWVLLGKMGDPGGRRSLLGKAKLPERRGRCRAWGAQVPGAGVVLGEGGDFYRLVSGLTVTKGLRGAQATFNVYTEPWAQDSSQETRKKTVVDLETDILFLMPTEIALAQHRANARSAHTYSYLFSHPSRMPIYPKWVGADHADDLQYIFGKPFATPLGYRPQDRTVSKAMIAYWTNFARSGDPNMGHSAVPTHWYPYTLEDGNYLEITKKMDSSSMKQHLRTRYLKYWTQTYQALPTVVGEGTAPESPANGSLPPLAPPVNGSLPPLAPPVNGSLPPLAPPGQRVPAPPSAPGQRVPAPASAPGQRLPATPSAPGQRVPAPASAPGQRLPATACAPGQRLPAPPSAPGQRVPAPASAPGQRLPATACAPGQRVPATPSAPGQRVPAPPSAPGQRLPATPSAPGQRVPAPASAPVNGSLPPLAPRSTAPCPPLAPPVNGSRPPLAPPVNGSLPPLAPPVNGSLPPLAPPVNGSRPPLAPPVNGSLPPLAPPVNGSLPPLAPPGQRVPAPASAPGQRVPAPASAPGQRLPATPSAPGQRVPAPASAPGQRLPATACAPGQRLPAPPSAPGQRLPATPRAPGQRLPATPRAPGQRLPATPSAPGQRLPATASAPQ</sequence>
<feature type="domain" description="Carboxylesterase type B" evidence="6">
    <location>
        <begin position="371"/>
        <end position="535"/>
    </location>
</feature>
<dbReference type="SUPFAM" id="SSF53474">
    <property type="entry name" value="alpha/beta-Hydrolases"/>
    <property type="match status" value="1"/>
</dbReference>
<dbReference type="InterPro" id="IPR051093">
    <property type="entry name" value="Neuroligin/BSAL"/>
</dbReference>
<dbReference type="PROSITE" id="PS00941">
    <property type="entry name" value="CARBOXYLESTERASE_B_2"/>
    <property type="match status" value="1"/>
</dbReference>